<sequence>MAEDCLICQKHRGEGALVGPRVWEGREVIVTHRPVARDSLTFLGYLFVETRRHAASLDALTESEAMAVARAVWVGARALRSELGPEFVFSAIAGRQVAHFHQHLFVRYPGTPLRHGWMEVDDWAGAPRGDAARVTALCARLQEYFQRRGSHAWESPERTGPDGTGPIELPSV</sequence>
<gene>
    <name evidence="3" type="ORF">ABUL08_00755</name>
    <name evidence="2" type="ORF">VK199_00750</name>
</gene>
<reference evidence="2" key="1">
    <citation type="submission" date="2024-01" db="EMBL/GenBank/DDBJ databases">
        <title>The genome sequence of Micromonospora mangrovi CCTCC AA 2012012.</title>
        <authorList>
            <person name="Gao J."/>
        </authorList>
    </citation>
    <scope>NUCLEOTIDE SEQUENCE</scope>
    <source>
        <strain evidence="2">CCTCC AA 2012012</strain>
    </source>
</reference>
<evidence type="ECO:0000313" key="3">
    <source>
        <dbReference type="EMBL" id="XCH74676.1"/>
    </source>
</evidence>
<accession>A0AAU7M953</accession>
<dbReference type="EMBL" id="CP159342">
    <property type="protein sequence ID" value="XCH74676.1"/>
    <property type="molecule type" value="Genomic_DNA"/>
</dbReference>
<dbReference type="EMBL" id="CP157762">
    <property type="protein sequence ID" value="XBP93977.1"/>
    <property type="molecule type" value="Genomic_DNA"/>
</dbReference>
<dbReference type="InterPro" id="IPR036265">
    <property type="entry name" value="HIT-like_sf"/>
</dbReference>
<reference evidence="3" key="2">
    <citation type="submission" date="2024-06" db="EMBL/GenBank/DDBJ databases">
        <title>Micromonospora mangrovi CCTCC AA 2012012 genome sequences.</title>
        <authorList>
            <person name="Gao J."/>
        </authorList>
    </citation>
    <scope>NUCLEOTIDE SEQUENCE</scope>
    <source>
        <strain evidence="3">CCTCC AA 2012012</strain>
    </source>
</reference>
<organism evidence="2">
    <name type="scientific">Micromonospora sp. CCTCC AA 2012012</name>
    <dbReference type="NCBI Taxonomy" id="3111921"/>
    <lineage>
        <taxon>Bacteria</taxon>
        <taxon>Bacillati</taxon>
        <taxon>Actinomycetota</taxon>
        <taxon>Actinomycetes</taxon>
        <taxon>Micromonosporales</taxon>
        <taxon>Micromonosporaceae</taxon>
        <taxon>Micromonospora</taxon>
    </lineage>
</organism>
<dbReference type="RefSeq" id="WP_350933673.1">
    <property type="nucleotide sequence ID" value="NZ_CP157762.1"/>
</dbReference>
<name>A0AAU7M953_9ACTN</name>
<feature type="region of interest" description="Disordered" evidence="1">
    <location>
        <begin position="150"/>
        <end position="172"/>
    </location>
</feature>
<evidence type="ECO:0000256" key="1">
    <source>
        <dbReference type="SAM" id="MobiDB-lite"/>
    </source>
</evidence>
<proteinExistence type="predicted"/>
<evidence type="ECO:0000313" key="2">
    <source>
        <dbReference type="EMBL" id="XBP93977.1"/>
    </source>
</evidence>
<protein>
    <submittedName>
        <fullName evidence="2">Histidine triad (HIT) protein</fullName>
    </submittedName>
</protein>
<dbReference type="AlphaFoldDB" id="A0AAU7M953"/>
<dbReference type="SUPFAM" id="SSF54197">
    <property type="entry name" value="HIT-like"/>
    <property type="match status" value="1"/>
</dbReference>
<dbReference type="Gene3D" id="3.30.428.10">
    <property type="entry name" value="HIT-like"/>
    <property type="match status" value="1"/>
</dbReference>